<gene>
    <name evidence="6" type="ORF">E8E13_011388</name>
</gene>
<dbReference type="EMBL" id="SWKU01000001">
    <property type="protein sequence ID" value="KAF3011116.1"/>
    <property type="molecule type" value="Genomic_DNA"/>
</dbReference>
<name>A0A9P4TQ38_CURKU</name>
<organism evidence="6 7">
    <name type="scientific">Curvularia kusanoi</name>
    <name type="common">Cochliobolus kusanoi</name>
    <dbReference type="NCBI Taxonomy" id="90978"/>
    <lineage>
        <taxon>Eukaryota</taxon>
        <taxon>Fungi</taxon>
        <taxon>Dikarya</taxon>
        <taxon>Ascomycota</taxon>
        <taxon>Pezizomycotina</taxon>
        <taxon>Dothideomycetes</taxon>
        <taxon>Pleosporomycetidae</taxon>
        <taxon>Pleosporales</taxon>
        <taxon>Pleosporineae</taxon>
        <taxon>Pleosporaceae</taxon>
        <taxon>Curvularia</taxon>
    </lineage>
</organism>
<sequence length="223" mass="24730">MEPDTELAPNTSNHIPLADDRVAPTAEEETTLRKVIGHIPPIAYLICLVELAERASFYGVKGVFNNFMQFPLPKAAISRIVSALIQWRVYKTSPCGYNASTCKGVSPISIWWQLPNVILGAISEIFVNITGYELAYARALLSMKSIVFALCLFTTALSTALLELLIPAIKDPHLVWVWAGPAIALLAQTVLFVWRHRNVNDDEFMVYEDEVVEISPAVETKGN</sequence>
<dbReference type="Proteomes" id="UP000801428">
    <property type="component" value="Unassembled WGS sequence"/>
</dbReference>
<feature type="transmembrane region" description="Helical" evidence="5">
    <location>
        <begin position="175"/>
        <end position="194"/>
    </location>
</feature>
<keyword evidence="3 5" id="KW-1133">Transmembrane helix</keyword>
<dbReference type="GO" id="GO:0016020">
    <property type="term" value="C:membrane"/>
    <property type="evidence" value="ECO:0007669"/>
    <property type="project" value="UniProtKB-SubCell"/>
</dbReference>
<evidence type="ECO:0000256" key="3">
    <source>
        <dbReference type="ARBA" id="ARBA00022989"/>
    </source>
</evidence>
<evidence type="ECO:0000256" key="5">
    <source>
        <dbReference type="SAM" id="Phobius"/>
    </source>
</evidence>
<dbReference type="GO" id="GO:0022857">
    <property type="term" value="F:transmembrane transporter activity"/>
    <property type="evidence" value="ECO:0007669"/>
    <property type="project" value="InterPro"/>
</dbReference>
<dbReference type="InterPro" id="IPR036259">
    <property type="entry name" value="MFS_trans_sf"/>
</dbReference>
<proteinExistence type="predicted"/>
<dbReference type="Gene3D" id="1.20.1250.20">
    <property type="entry name" value="MFS general substrate transporter like domains"/>
    <property type="match status" value="1"/>
</dbReference>
<evidence type="ECO:0000313" key="6">
    <source>
        <dbReference type="EMBL" id="KAF3011116.1"/>
    </source>
</evidence>
<reference evidence="6" key="1">
    <citation type="submission" date="2019-04" db="EMBL/GenBank/DDBJ databases">
        <title>Sequencing of skin fungus with MAO and IRED activity.</title>
        <authorList>
            <person name="Marsaioli A.J."/>
            <person name="Bonatto J.M.C."/>
            <person name="Reis Junior O."/>
        </authorList>
    </citation>
    <scope>NUCLEOTIDE SEQUENCE</scope>
    <source>
        <strain evidence="6">30M1</strain>
    </source>
</reference>
<accession>A0A9P4TQ38</accession>
<dbReference type="AlphaFoldDB" id="A0A9P4TQ38"/>
<evidence type="ECO:0000256" key="2">
    <source>
        <dbReference type="ARBA" id="ARBA00022692"/>
    </source>
</evidence>
<feature type="transmembrane region" description="Helical" evidence="5">
    <location>
        <begin position="146"/>
        <end position="169"/>
    </location>
</feature>
<comment type="caution">
    <text evidence="6">The sequence shown here is derived from an EMBL/GenBank/DDBJ whole genome shotgun (WGS) entry which is preliminary data.</text>
</comment>
<dbReference type="Pfam" id="PF00854">
    <property type="entry name" value="PTR2"/>
    <property type="match status" value="1"/>
</dbReference>
<keyword evidence="4 5" id="KW-0472">Membrane</keyword>
<keyword evidence="2 5" id="KW-0812">Transmembrane</keyword>
<evidence type="ECO:0000313" key="7">
    <source>
        <dbReference type="Proteomes" id="UP000801428"/>
    </source>
</evidence>
<dbReference type="OrthoDB" id="8904098at2759"/>
<protein>
    <submittedName>
        <fullName evidence="6">Uncharacterized protein</fullName>
    </submittedName>
</protein>
<evidence type="ECO:0000256" key="1">
    <source>
        <dbReference type="ARBA" id="ARBA00004141"/>
    </source>
</evidence>
<dbReference type="InterPro" id="IPR000109">
    <property type="entry name" value="POT_fam"/>
</dbReference>
<evidence type="ECO:0000256" key="4">
    <source>
        <dbReference type="ARBA" id="ARBA00023136"/>
    </source>
</evidence>
<comment type="subcellular location">
    <subcellularLocation>
        <location evidence="1">Membrane</location>
        <topology evidence="1">Multi-pass membrane protein</topology>
    </subcellularLocation>
</comment>
<keyword evidence="7" id="KW-1185">Reference proteome</keyword>